<dbReference type="GO" id="GO:0032259">
    <property type="term" value="P:methylation"/>
    <property type="evidence" value="ECO:0007669"/>
    <property type="project" value="UniProtKB-KW"/>
</dbReference>
<keyword evidence="2 3" id="KW-0808">Transferase</keyword>
<dbReference type="InterPro" id="IPR007213">
    <property type="entry name" value="Ppm1/Ppm2/Tcmp"/>
</dbReference>
<dbReference type="RefSeq" id="WP_177192383.1">
    <property type="nucleotide sequence ID" value="NZ_FOJG01000002.1"/>
</dbReference>
<dbReference type="SUPFAM" id="SSF53335">
    <property type="entry name" value="S-adenosyl-L-methionine-dependent methyltransferases"/>
    <property type="match status" value="1"/>
</dbReference>
<evidence type="ECO:0000313" key="3">
    <source>
        <dbReference type="EMBL" id="SEW54055.1"/>
    </source>
</evidence>
<keyword evidence="1 3" id="KW-0489">Methyltransferase</keyword>
<proteinExistence type="predicted"/>
<evidence type="ECO:0000313" key="4">
    <source>
        <dbReference type="Proteomes" id="UP000199310"/>
    </source>
</evidence>
<organism evidence="3 4">
    <name type="scientific">Chitinophaga arvensicola</name>
    <dbReference type="NCBI Taxonomy" id="29529"/>
    <lineage>
        <taxon>Bacteria</taxon>
        <taxon>Pseudomonadati</taxon>
        <taxon>Bacteroidota</taxon>
        <taxon>Chitinophagia</taxon>
        <taxon>Chitinophagales</taxon>
        <taxon>Chitinophagaceae</taxon>
        <taxon>Chitinophaga</taxon>
    </lineage>
</organism>
<evidence type="ECO:0000256" key="1">
    <source>
        <dbReference type="ARBA" id="ARBA00022603"/>
    </source>
</evidence>
<accession>A0A1I0SBV2</accession>
<dbReference type="Pfam" id="PF04072">
    <property type="entry name" value="LCM"/>
    <property type="match status" value="1"/>
</dbReference>
<reference evidence="4" key="1">
    <citation type="submission" date="2016-10" db="EMBL/GenBank/DDBJ databases">
        <authorList>
            <person name="Varghese N."/>
            <person name="Submissions S."/>
        </authorList>
    </citation>
    <scope>NUCLEOTIDE SEQUENCE [LARGE SCALE GENOMIC DNA]</scope>
    <source>
        <strain evidence="4">DSM 3695</strain>
    </source>
</reference>
<dbReference type="InterPro" id="IPR029063">
    <property type="entry name" value="SAM-dependent_MTases_sf"/>
</dbReference>
<name>A0A1I0SBV2_9BACT</name>
<gene>
    <name evidence="3" type="ORF">SAMN04488122_5885</name>
</gene>
<evidence type="ECO:0000256" key="2">
    <source>
        <dbReference type="ARBA" id="ARBA00022679"/>
    </source>
</evidence>
<dbReference type="AlphaFoldDB" id="A0A1I0SBV2"/>
<dbReference type="Gene3D" id="3.40.50.150">
    <property type="entry name" value="Vaccinia Virus protein VP39"/>
    <property type="match status" value="1"/>
</dbReference>
<keyword evidence="4" id="KW-1185">Reference proteome</keyword>
<protein>
    <submittedName>
        <fullName evidence="3">Leucine carboxyl methyltransferase</fullName>
    </submittedName>
</protein>
<dbReference type="EMBL" id="FOJG01000002">
    <property type="protein sequence ID" value="SEW54055.1"/>
    <property type="molecule type" value="Genomic_DNA"/>
</dbReference>
<sequence>MTQKLKVPSTSRLVLEAAMPLYTSPLQQQYIEAIDFSETSRLHYELKRQYPLVIEMICLRKQSIRGMLRERIPEFAGQQVIMLGAGLDPLSLYLLENYPAQISRIIEVDNGYLEEKQRLYHDILPGDHIIRFAKCDITDTALLWSRLLENGYREAVPAIVIFEGVMHYLSNNAFLQLMHLFKTPYKKNQVLLDYALSEEEVPAKFLPYHQGVMRILEAYIGMPLNVNNRADMAGLLYQLDAILETAEPLYETEKKVTGSNHYFHAPGEGILEMVSFRI</sequence>
<dbReference type="GO" id="GO:0008168">
    <property type="term" value="F:methyltransferase activity"/>
    <property type="evidence" value="ECO:0007669"/>
    <property type="project" value="UniProtKB-KW"/>
</dbReference>
<dbReference type="Proteomes" id="UP000199310">
    <property type="component" value="Unassembled WGS sequence"/>
</dbReference>